<accession>A0A9D4M024</accession>
<feature type="region of interest" description="Disordered" evidence="1">
    <location>
        <begin position="48"/>
        <end position="67"/>
    </location>
</feature>
<feature type="compositionally biased region" description="Basic and acidic residues" evidence="1">
    <location>
        <begin position="1"/>
        <end position="18"/>
    </location>
</feature>
<proteinExistence type="predicted"/>
<comment type="caution">
    <text evidence="2">The sequence shown here is derived from an EMBL/GenBank/DDBJ whole genome shotgun (WGS) entry which is preliminary data.</text>
</comment>
<reference evidence="2" key="1">
    <citation type="journal article" date="2019" name="bioRxiv">
        <title>The Genome of the Zebra Mussel, Dreissena polymorpha: A Resource for Invasive Species Research.</title>
        <authorList>
            <person name="McCartney M.A."/>
            <person name="Auch B."/>
            <person name="Kono T."/>
            <person name="Mallez S."/>
            <person name="Zhang Y."/>
            <person name="Obille A."/>
            <person name="Becker A."/>
            <person name="Abrahante J.E."/>
            <person name="Garbe J."/>
            <person name="Badalamenti J.P."/>
            <person name="Herman A."/>
            <person name="Mangelson H."/>
            <person name="Liachko I."/>
            <person name="Sullivan S."/>
            <person name="Sone E.D."/>
            <person name="Koren S."/>
            <person name="Silverstein K.A.T."/>
            <person name="Beckman K.B."/>
            <person name="Gohl D.M."/>
        </authorList>
    </citation>
    <scope>NUCLEOTIDE SEQUENCE</scope>
    <source>
        <strain evidence="2">Duluth1</strain>
        <tissue evidence="2">Whole animal</tissue>
    </source>
</reference>
<sequence length="67" mass="7736">MLNKREYGIETTSNDKGRMKLGAADRKRKKEGQKVEQNTAWTMIGKWGEGQRDAREKRGLGELKKEL</sequence>
<feature type="region of interest" description="Disordered" evidence="1">
    <location>
        <begin position="1"/>
        <end position="36"/>
    </location>
</feature>
<reference evidence="2" key="2">
    <citation type="submission" date="2020-11" db="EMBL/GenBank/DDBJ databases">
        <authorList>
            <person name="McCartney M.A."/>
            <person name="Auch B."/>
            <person name="Kono T."/>
            <person name="Mallez S."/>
            <person name="Becker A."/>
            <person name="Gohl D.M."/>
            <person name="Silverstein K.A.T."/>
            <person name="Koren S."/>
            <person name="Bechman K.B."/>
            <person name="Herman A."/>
            <person name="Abrahante J.E."/>
            <person name="Garbe J."/>
        </authorList>
    </citation>
    <scope>NUCLEOTIDE SEQUENCE</scope>
    <source>
        <strain evidence="2">Duluth1</strain>
        <tissue evidence="2">Whole animal</tissue>
    </source>
</reference>
<keyword evidence="3" id="KW-1185">Reference proteome</keyword>
<organism evidence="2 3">
    <name type="scientific">Dreissena polymorpha</name>
    <name type="common">Zebra mussel</name>
    <name type="synonym">Mytilus polymorpha</name>
    <dbReference type="NCBI Taxonomy" id="45954"/>
    <lineage>
        <taxon>Eukaryota</taxon>
        <taxon>Metazoa</taxon>
        <taxon>Spiralia</taxon>
        <taxon>Lophotrochozoa</taxon>
        <taxon>Mollusca</taxon>
        <taxon>Bivalvia</taxon>
        <taxon>Autobranchia</taxon>
        <taxon>Heteroconchia</taxon>
        <taxon>Euheterodonta</taxon>
        <taxon>Imparidentia</taxon>
        <taxon>Neoheterodontei</taxon>
        <taxon>Myida</taxon>
        <taxon>Dreissenoidea</taxon>
        <taxon>Dreissenidae</taxon>
        <taxon>Dreissena</taxon>
    </lineage>
</organism>
<dbReference type="AlphaFoldDB" id="A0A9D4M024"/>
<gene>
    <name evidence="2" type="ORF">DPMN_031483</name>
</gene>
<evidence type="ECO:0000256" key="1">
    <source>
        <dbReference type="SAM" id="MobiDB-lite"/>
    </source>
</evidence>
<feature type="compositionally biased region" description="Basic and acidic residues" evidence="1">
    <location>
        <begin position="49"/>
        <end position="67"/>
    </location>
</feature>
<name>A0A9D4M024_DREPO</name>
<dbReference type="EMBL" id="JAIWYP010000002">
    <property type="protein sequence ID" value="KAH3868340.1"/>
    <property type="molecule type" value="Genomic_DNA"/>
</dbReference>
<evidence type="ECO:0000313" key="2">
    <source>
        <dbReference type="EMBL" id="KAH3868340.1"/>
    </source>
</evidence>
<dbReference type="Proteomes" id="UP000828390">
    <property type="component" value="Unassembled WGS sequence"/>
</dbReference>
<evidence type="ECO:0000313" key="3">
    <source>
        <dbReference type="Proteomes" id="UP000828390"/>
    </source>
</evidence>
<protein>
    <submittedName>
        <fullName evidence="2">Uncharacterized protein</fullName>
    </submittedName>
</protein>